<dbReference type="InterPro" id="IPR025714">
    <property type="entry name" value="Methyltranfer_dom"/>
</dbReference>
<dbReference type="EMBL" id="CABFNQ020000759">
    <property type="protein sequence ID" value="CAH0037536.1"/>
    <property type="molecule type" value="Genomic_DNA"/>
</dbReference>
<dbReference type="SUPFAM" id="SSF56059">
    <property type="entry name" value="Glutathione synthetase ATP-binding domain-like"/>
    <property type="match status" value="1"/>
</dbReference>
<dbReference type="CDD" id="cd02440">
    <property type="entry name" value="AdoMet_MTases"/>
    <property type="match status" value="1"/>
</dbReference>
<keyword evidence="2" id="KW-0436">Ligase</keyword>
<evidence type="ECO:0000259" key="4">
    <source>
        <dbReference type="PROSITE" id="PS50975"/>
    </source>
</evidence>
<dbReference type="Gene3D" id="3.40.50.150">
    <property type="entry name" value="Vaccinia Virus protein VP39"/>
    <property type="match status" value="1"/>
</dbReference>
<comment type="caution">
    <text evidence="5">The sequence shown here is derived from an EMBL/GenBank/DDBJ whole genome shotgun (WGS) entry which is preliminary data.</text>
</comment>
<keyword evidence="6" id="KW-1185">Reference proteome</keyword>
<dbReference type="SUPFAM" id="SSF53335">
    <property type="entry name" value="S-adenosyl-L-methionine-dependent methyltransferases"/>
    <property type="match status" value="1"/>
</dbReference>
<evidence type="ECO:0000256" key="1">
    <source>
        <dbReference type="ARBA" id="ARBA00010871"/>
    </source>
</evidence>
<keyword evidence="3" id="KW-0547">Nucleotide-binding</keyword>
<dbReference type="PANTHER" id="PTHR23132:SF23">
    <property type="entry name" value="D-ALANINE--D-ALANINE LIGASE B"/>
    <property type="match status" value="1"/>
</dbReference>
<dbReference type="Proteomes" id="UP000696573">
    <property type="component" value="Unassembled WGS sequence"/>
</dbReference>
<sequence length="584" mass="65522">MKICLLQATYPEVHVLREIDEYPDPGRYVSQHEFHHRFVDKANFRQQIDDAVAEGFDFIFNFLWGAPEDEVAGVKAVEYLESLNVPFIGYRSHIQMKSKTEFYETARKRGSPPVPGNNMNSFPVIVKAARTCASQFMSEKSLCRTEAERDAAIAEINRQLEPGRVRREAQKPSSEDAIVYVPREGEHASVDNLPDDIIVQEFIPGIDYAVVVIEFGETPIALNPVYYTYPNGDVASPDRFLTFDIKFHPELDGTLIKRDDDPRLYDTLQQLAVEAFTVNGNKGGSWGSVDIRIKPDGSPVVIEVNPMPGIFLPETMDPKEEVILDSLPGAHRALLNIVFASYMMQAEQHGQSRLGKISEAWDIIAPGYENHKLTHSPAEGEIANLLSKDNFNGSLLDLGCGSGIFGRMIREKHVSESLGSEAKKARHVGIDISPEMARLARQAGYGDVIIGPVQECLPRMSEKFDHIIYHQAINFLNTYEVSLVLARCFMLAQKSVTIGVDEIPDEQNERIKMLPPPMNSLLGINHLQEVEEFGVPKGWELHSRERYFGWKSPSTGVDNEPITGKWQRWQTLNDKGIAVATATQ</sequence>
<evidence type="ECO:0000313" key="5">
    <source>
        <dbReference type="EMBL" id="CAH0037536.1"/>
    </source>
</evidence>
<organism evidence="5 6">
    <name type="scientific">Clonostachys rhizophaga</name>
    <dbReference type="NCBI Taxonomy" id="160324"/>
    <lineage>
        <taxon>Eukaryota</taxon>
        <taxon>Fungi</taxon>
        <taxon>Dikarya</taxon>
        <taxon>Ascomycota</taxon>
        <taxon>Pezizomycotina</taxon>
        <taxon>Sordariomycetes</taxon>
        <taxon>Hypocreomycetidae</taxon>
        <taxon>Hypocreales</taxon>
        <taxon>Bionectriaceae</taxon>
        <taxon>Clonostachys</taxon>
    </lineage>
</organism>
<dbReference type="InterPro" id="IPR011761">
    <property type="entry name" value="ATP-grasp"/>
</dbReference>
<reference evidence="5" key="1">
    <citation type="submission" date="2021-10" db="EMBL/GenBank/DDBJ databases">
        <authorList>
            <person name="Piombo E."/>
        </authorList>
    </citation>
    <scope>NUCLEOTIDE SEQUENCE</scope>
</reference>
<gene>
    <name evidence="5" type="ORF">CRHIZ90672A_00011237</name>
</gene>
<dbReference type="GO" id="GO:0046872">
    <property type="term" value="F:metal ion binding"/>
    <property type="evidence" value="ECO:0007669"/>
    <property type="project" value="InterPro"/>
</dbReference>
<keyword evidence="3" id="KW-0067">ATP-binding</keyword>
<dbReference type="OrthoDB" id="66144at2759"/>
<name>A0A9N9YPK3_9HYPO</name>
<dbReference type="GO" id="GO:0008716">
    <property type="term" value="F:D-alanine-D-alanine ligase activity"/>
    <property type="evidence" value="ECO:0007669"/>
    <property type="project" value="InterPro"/>
</dbReference>
<protein>
    <recommendedName>
        <fullName evidence="4">ATP-grasp domain-containing protein</fullName>
    </recommendedName>
</protein>
<dbReference type="PANTHER" id="PTHR23132">
    <property type="entry name" value="D-ALANINE--D-ALANINE LIGASE"/>
    <property type="match status" value="1"/>
</dbReference>
<dbReference type="GO" id="GO:0005524">
    <property type="term" value="F:ATP binding"/>
    <property type="evidence" value="ECO:0007669"/>
    <property type="project" value="UniProtKB-UniRule"/>
</dbReference>
<evidence type="ECO:0000313" key="6">
    <source>
        <dbReference type="Proteomes" id="UP000696573"/>
    </source>
</evidence>
<dbReference type="InterPro" id="IPR029063">
    <property type="entry name" value="SAM-dependent_MTases_sf"/>
</dbReference>
<feature type="domain" description="ATP-grasp" evidence="4">
    <location>
        <begin position="134"/>
        <end position="335"/>
    </location>
</feature>
<dbReference type="Pfam" id="PF07478">
    <property type="entry name" value="Dala_Dala_lig_C"/>
    <property type="match status" value="1"/>
</dbReference>
<proteinExistence type="inferred from homology"/>
<comment type="similarity">
    <text evidence="1">Belongs to the D-alanine--D-alanine ligase family.</text>
</comment>
<dbReference type="InterPro" id="IPR011095">
    <property type="entry name" value="Dala_Dala_lig_C"/>
</dbReference>
<dbReference type="PROSITE" id="PS50975">
    <property type="entry name" value="ATP_GRASP"/>
    <property type="match status" value="1"/>
</dbReference>
<dbReference type="Pfam" id="PF13847">
    <property type="entry name" value="Methyltransf_31"/>
    <property type="match status" value="1"/>
</dbReference>
<dbReference type="AlphaFoldDB" id="A0A9N9YPK3"/>
<accession>A0A9N9YPK3</accession>
<evidence type="ECO:0000256" key="2">
    <source>
        <dbReference type="ARBA" id="ARBA00022598"/>
    </source>
</evidence>
<evidence type="ECO:0000256" key="3">
    <source>
        <dbReference type="PROSITE-ProRule" id="PRU00409"/>
    </source>
</evidence>
<dbReference type="Gene3D" id="3.30.470.20">
    <property type="entry name" value="ATP-grasp fold, B domain"/>
    <property type="match status" value="1"/>
</dbReference>